<dbReference type="PROSITE" id="PS00445">
    <property type="entry name" value="FGGY_KINASES_2"/>
    <property type="match status" value="1"/>
</dbReference>
<evidence type="ECO:0000256" key="3">
    <source>
        <dbReference type="ARBA" id="ARBA00022679"/>
    </source>
</evidence>
<dbReference type="PANTHER" id="PTHR10196">
    <property type="entry name" value="SUGAR KINASE"/>
    <property type="match status" value="1"/>
</dbReference>
<dbReference type="GO" id="GO:0005524">
    <property type="term" value="F:ATP binding"/>
    <property type="evidence" value="ECO:0007669"/>
    <property type="project" value="UniProtKB-UniRule"/>
</dbReference>
<feature type="domain" description="Carbohydrate kinase FGGY N-terminal" evidence="11">
    <location>
        <begin position="4"/>
        <end position="249"/>
    </location>
</feature>
<dbReference type="Proteomes" id="UP000198893">
    <property type="component" value="Unassembled WGS sequence"/>
</dbReference>
<dbReference type="RefSeq" id="WP_093117111.1">
    <property type="nucleotide sequence ID" value="NZ_FODS01000006.1"/>
</dbReference>
<keyword evidence="4 9" id="KW-0547">Nucleotide-binding</keyword>
<keyword evidence="3 9" id="KW-0808">Transferase</keyword>
<evidence type="ECO:0000256" key="8">
    <source>
        <dbReference type="ARBA" id="ARBA00052101"/>
    </source>
</evidence>
<evidence type="ECO:0000313" key="14">
    <source>
        <dbReference type="Proteomes" id="UP000198893"/>
    </source>
</evidence>
<evidence type="ECO:0000256" key="5">
    <source>
        <dbReference type="ARBA" id="ARBA00022777"/>
    </source>
</evidence>
<comment type="pathway">
    <text evidence="1 9">Polyol metabolism; glycerol degradation via glycerol kinase pathway; sn-glycerol 3-phosphate from glycerol: step 1/1.</text>
</comment>
<feature type="domain" description="Carbohydrate kinase FGGY C-terminal" evidence="12">
    <location>
        <begin position="259"/>
        <end position="448"/>
    </location>
</feature>
<keyword evidence="14" id="KW-1185">Reference proteome</keyword>
<feature type="binding site" evidence="9">
    <location>
        <position position="15"/>
    </location>
    <ligand>
        <name>ADP</name>
        <dbReference type="ChEBI" id="CHEBI:456216"/>
    </ligand>
</feature>
<keyword evidence="7 9" id="KW-0067">ATP-binding</keyword>
<evidence type="ECO:0000259" key="11">
    <source>
        <dbReference type="Pfam" id="PF00370"/>
    </source>
</evidence>
<feature type="binding site" evidence="9">
    <location>
        <position position="264"/>
    </location>
    <ligand>
        <name>ADP</name>
        <dbReference type="ChEBI" id="CHEBI:456216"/>
    </ligand>
</feature>
<comment type="catalytic activity">
    <reaction evidence="8 9">
        <text>glycerol + ATP = sn-glycerol 3-phosphate + ADP + H(+)</text>
        <dbReference type="Rhea" id="RHEA:21644"/>
        <dbReference type="ChEBI" id="CHEBI:15378"/>
        <dbReference type="ChEBI" id="CHEBI:17754"/>
        <dbReference type="ChEBI" id="CHEBI:30616"/>
        <dbReference type="ChEBI" id="CHEBI:57597"/>
        <dbReference type="ChEBI" id="CHEBI:456216"/>
        <dbReference type="EC" id="2.7.1.30"/>
    </reaction>
</comment>
<dbReference type="PROSITE" id="PS00933">
    <property type="entry name" value="FGGY_KINASES_1"/>
    <property type="match status" value="1"/>
</dbReference>
<dbReference type="NCBIfam" id="TIGR01311">
    <property type="entry name" value="glycerol_kin"/>
    <property type="match status" value="1"/>
</dbReference>
<reference evidence="13 14" key="1">
    <citation type="submission" date="2016-10" db="EMBL/GenBank/DDBJ databases">
        <authorList>
            <person name="de Groot N.N."/>
        </authorList>
    </citation>
    <scope>NUCLEOTIDE SEQUENCE [LARGE SCALE GENOMIC DNA]</scope>
    <source>
        <strain evidence="13 14">DSM 27842</strain>
    </source>
</reference>
<feature type="binding site" evidence="9">
    <location>
        <position position="242"/>
    </location>
    <ligand>
        <name>sn-glycerol 3-phosphate</name>
        <dbReference type="ChEBI" id="CHEBI:57597"/>
    </ligand>
</feature>
<evidence type="ECO:0000256" key="6">
    <source>
        <dbReference type="ARBA" id="ARBA00022798"/>
    </source>
</evidence>
<dbReference type="FunFam" id="3.30.420.40:FF:000007">
    <property type="entry name" value="Glycerol kinase"/>
    <property type="match status" value="1"/>
</dbReference>
<comment type="caution">
    <text evidence="9">Lacks conserved residue(s) required for the propagation of feature annotation.</text>
</comment>
<dbReference type="Pfam" id="PF00370">
    <property type="entry name" value="FGGY_N"/>
    <property type="match status" value="1"/>
</dbReference>
<dbReference type="GO" id="GO:0019563">
    <property type="term" value="P:glycerol catabolic process"/>
    <property type="evidence" value="ECO:0007669"/>
    <property type="project" value="UniProtKB-UniRule"/>
</dbReference>
<dbReference type="GO" id="GO:0006072">
    <property type="term" value="P:glycerol-3-phosphate metabolic process"/>
    <property type="evidence" value="ECO:0007669"/>
    <property type="project" value="InterPro"/>
</dbReference>
<comment type="activity regulation">
    <text evidence="9">Inhibited by fructose 1,6-bisphosphate (FBP).</text>
</comment>
<comment type="similarity">
    <text evidence="2 9 10">Belongs to the FGGY kinase family.</text>
</comment>
<keyword evidence="5 9" id="KW-0418">Kinase</keyword>
<evidence type="ECO:0000313" key="13">
    <source>
        <dbReference type="EMBL" id="SEO54529.1"/>
    </source>
</evidence>
<accession>A0A1H8QJZ0</accession>
<dbReference type="EC" id="2.7.1.30" evidence="9"/>
<feature type="binding site" evidence="9">
    <location>
        <position position="82"/>
    </location>
    <ligand>
        <name>sn-glycerol 3-phosphate</name>
        <dbReference type="ChEBI" id="CHEBI:57597"/>
    </ligand>
</feature>
<evidence type="ECO:0000259" key="12">
    <source>
        <dbReference type="Pfam" id="PF02782"/>
    </source>
</evidence>
<dbReference type="OrthoDB" id="9805576at2"/>
<dbReference type="UniPathway" id="UPA00618">
    <property type="reaction ID" value="UER00672"/>
</dbReference>
<dbReference type="GO" id="GO:0005829">
    <property type="term" value="C:cytosol"/>
    <property type="evidence" value="ECO:0007669"/>
    <property type="project" value="UniProtKB-ARBA"/>
</dbReference>
<feature type="binding site" evidence="9">
    <location>
        <position position="12"/>
    </location>
    <ligand>
        <name>ATP</name>
        <dbReference type="ChEBI" id="CHEBI:30616"/>
    </ligand>
</feature>
<dbReference type="FunFam" id="3.30.420.40:FF:000008">
    <property type="entry name" value="Glycerol kinase"/>
    <property type="match status" value="1"/>
</dbReference>
<evidence type="ECO:0000256" key="9">
    <source>
        <dbReference type="HAMAP-Rule" id="MF_00186"/>
    </source>
</evidence>
<feature type="binding site" evidence="9">
    <location>
        <position position="11"/>
    </location>
    <ligand>
        <name>ATP</name>
        <dbReference type="ChEBI" id="CHEBI:30616"/>
    </ligand>
</feature>
<feature type="binding site" evidence="9">
    <location>
        <position position="81"/>
    </location>
    <ligand>
        <name>sn-glycerol 3-phosphate</name>
        <dbReference type="ChEBI" id="CHEBI:57597"/>
    </ligand>
</feature>
<keyword evidence="6 9" id="KW-0319">Glycerol metabolism</keyword>
<feature type="binding site" evidence="9">
    <location>
        <position position="11"/>
    </location>
    <ligand>
        <name>ADP</name>
        <dbReference type="ChEBI" id="CHEBI:456216"/>
    </ligand>
</feature>
<evidence type="ECO:0000256" key="2">
    <source>
        <dbReference type="ARBA" id="ARBA00009156"/>
    </source>
</evidence>
<proteinExistence type="inferred from homology"/>
<gene>
    <name evidence="9" type="primary">glpK</name>
    <name evidence="13" type="ORF">SAMN04490248_106196</name>
</gene>
<feature type="binding site" evidence="9">
    <location>
        <position position="133"/>
    </location>
    <ligand>
        <name>sn-glycerol 3-phosphate</name>
        <dbReference type="ChEBI" id="CHEBI:57597"/>
    </ligand>
</feature>
<feature type="binding site" evidence="9">
    <location>
        <position position="81"/>
    </location>
    <ligand>
        <name>glycerol</name>
        <dbReference type="ChEBI" id="CHEBI:17754"/>
    </ligand>
</feature>
<feature type="binding site" evidence="9">
    <location>
        <position position="243"/>
    </location>
    <ligand>
        <name>glycerol</name>
        <dbReference type="ChEBI" id="CHEBI:17754"/>
    </ligand>
</feature>
<dbReference type="Gene3D" id="3.30.420.40">
    <property type="match status" value="2"/>
</dbReference>
<feature type="binding site" evidence="9">
    <location>
        <position position="264"/>
    </location>
    <ligand>
        <name>ATP</name>
        <dbReference type="ChEBI" id="CHEBI:30616"/>
    </ligand>
</feature>
<dbReference type="HAMAP" id="MF_00186">
    <property type="entry name" value="Glycerol_kin"/>
    <property type="match status" value="1"/>
</dbReference>
<protein>
    <recommendedName>
        <fullName evidence="9">Glycerol kinase</fullName>
        <ecNumber evidence="9">2.7.1.30</ecNumber>
    </recommendedName>
    <alternativeName>
        <fullName evidence="9">ATP:glycerol 3-phosphotransferase</fullName>
    </alternativeName>
    <alternativeName>
        <fullName evidence="9">Glycerokinase</fullName>
        <shortName evidence="9">GK</shortName>
    </alternativeName>
</protein>
<dbReference type="CDD" id="cd07786">
    <property type="entry name" value="FGGY_EcGK_like"/>
    <property type="match status" value="1"/>
</dbReference>
<dbReference type="SUPFAM" id="SSF53067">
    <property type="entry name" value="Actin-like ATPase domain"/>
    <property type="match status" value="2"/>
</dbReference>
<feature type="binding site" evidence="9">
    <location>
        <position position="13"/>
    </location>
    <ligand>
        <name>ATP</name>
        <dbReference type="ChEBI" id="CHEBI:30616"/>
    </ligand>
</feature>
<dbReference type="EMBL" id="FODS01000006">
    <property type="protein sequence ID" value="SEO54529.1"/>
    <property type="molecule type" value="Genomic_DNA"/>
</dbReference>
<dbReference type="AlphaFoldDB" id="A0A1H8QJZ0"/>
<dbReference type="InterPro" id="IPR043129">
    <property type="entry name" value="ATPase_NBD"/>
</dbReference>
<feature type="binding site" evidence="9">
    <location>
        <position position="410"/>
    </location>
    <ligand>
        <name>ATP</name>
        <dbReference type="ChEBI" id="CHEBI:30616"/>
    </ligand>
</feature>
<feature type="binding site" evidence="9">
    <location>
        <position position="410"/>
    </location>
    <ligand>
        <name>ADP</name>
        <dbReference type="ChEBI" id="CHEBI:456216"/>
    </ligand>
</feature>
<feature type="binding site" evidence="9">
    <location>
        <position position="11"/>
    </location>
    <ligand>
        <name>sn-glycerol 3-phosphate</name>
        <dbReference type="ChEBI" id="CHEBI:57597"/>
    </ligand>
</feature>
<feature type="binding site" evidence="9">
    <location>
        <position position="307"/>
    </location>
    <ligand>
        <name>ATP</name>
        <dbReference type="ChEBI" id="CHEBI:30616"/>
    </ligand>
</feature>
<dbReference type="PIRSF" id="PIRSF000538">
    <property type="entry name" value="GlpK"/>
    <property type="match status" value="1"/>
</dbReference>
<organism evidence="13 14">
    <name type="scientific">Salinihabitans flavidus</name>
    <dbReference type="NCBI Taxonomy" id="569882"/>
    <lineage>
        <taxon>Bacteria</taxon>
        <taxon>Pseudomonadati</taxon>
        <taxon>Pseudomonadota</taxon>
        <taxon>Alphaproteobacteria</taxon>
        <taxon>Rhodobacterales</taxon>
        <taxon>Roseobacteraceae</taxon>
        <taxon>Salinihabitans</taxon>
    </lineage>
</organism>
<evidence type="ECO:0000256" key="10">
    <source>
        <dbReference type="RuleBase" id="RU003733"/>
    </source>
</evidence>
<dbReference type="InterPro" id="IPR005999">
    <property type="entry name" value="Glycerol_kin"/>
</dbReference>
<dbReference type="GO" id="GO:0004370">
    <property type="term" value="F:glycerol kinase activity"/>
    <property type="evidence" value="ECO:0007669"/>
    <property type="project" value="UniProtKB-UniRule"/>
</dbReference>
<comment type="function">
    <text evidence="9">Key enzyme in the regulation of glycerol uptake and metabolism. Catalyzes the phosphorylation of glycerol to yield sn-glycerol 3-phosphate.</text>
</comment>
<evidence type="ECO:0000256" key="7">
    <source>
        <dbReference type="ARBA" id="ARBA00022840"/>
    </source>
</evidence>
<feature type="binding site" evidence="9">
    <location>
        <position position="242"/>
    </location>
    <ligand>
        <name>glycerol</name>
        <dbReference type="ChEBI" id="CHEBI:17754"/>
    </ligand>
</feature>
<feature type="binding site" evidence="9">
    <location>
        <position position="311"/>
    </location>
    <ligand>
        <name>ATP</name>
        <dbReference type="ChEBI" id="CHEBI:30616"/>
    </ligand>
</feature>
<feature type="binding site" evidence="9">
    <location>
        <position position="307"/>
    </location>
    <ligand>
        <name>ADP</name>
        <dbReference type="ChEBI" id="CHEBI:456216"/>
    </ligand>
</feature>
<dbReference type="InterPro" id="IPR018484">
    <property type="entry name" value="FGGY_N"/>
</dbReference>
<feature type="binding site" evidence="9">
    <location>
        <position position="133"/>
    </location>
    <ligand>
        <name>glycerol</name>
        <dbReference type="ChEBI" id="CHEBI:17754"/>
    </ligand>
</feature>
<dbReference type="InterPro" id="IPR018485">
    <property type="entry name" value="FGGY_C"/>
</dbReference>
<sequence length="504" mass="54438">MTHILAIDQGTTSSRAILFDGDMRPVASAQREFTQHFPRTGWIEHDPEEIWQGVLATCREVMDKTGVNAAQIAGIGITNQRETTVLWDRETGRPLHSAIVWQDRRTAGICHALHAGGHESRVNEVTGLLLDPYFSATKIRWILDQIDGGMALARQGKIAFGTIDSWLIWKLTGGAVHATDATNAARTMLFDIHKGKWSEEMCALFGIPDKMLADVCDCAGDFGTTEAALFGAPIPIRGVAGDQQAATIGQACFAPGMMKATYGTGCFALLNTGERAVRSQNRLLTTIAYQIDGKRIFALEGAIFNAGTVVQWLRDGLGLITTAAQTQALAEAADRTQDLILVPAFTGLGAPYWAPECRGAIFGLTRNSGPAEFARAALESVGFQTRDLLEAMQADMGVATAGEVLRVDGGMTVSDWTMQFLADVIGAPVDRPEVAESTALGAAWLAGMRAGVYPDMDGFARGWRLDRRFEPEMQTAHREERYAAWKTAVAAVLSTQTGESGLTR</sequence>
<name>A0A1H8QJZ0_9RHOB</name>
<dbReference type="InterPro" id="IPR018483">
    <property type="entry name" value="Carb_kinase_FGGY_CS"/>
</dbReference>
<dbReference type="NCBIfam" id="NF000756">
    <property type="entry name" value="PRK00047.1"/>
    <property type="match status" value="1"/>
</dbReference>
<feature type="binding site" evidence="9">
    <location>
        <position position="82"/>
    </location>
    <ligand>
        <name>glycerol</name>
        <dbReference type="ChEBI" id="CHEBI:17754"/>
    </ligand>
</feature>
<evidence type="ECO:0000256" key="1">
    <source>
        <dbReference type="ARBA" id="ARBA00005190"/>
    </source>
</evidence>
<evidence type="ECO:0000256" key="4">
    <source>
        <dbReference type="ARBA" id="ARBA00022741"/>
    </source>
</evidence>
<dbReference type="InterPro" id="IPR000577">
    <property type="entry name" value="Carb_kinase_FGGY"/>
</dbReference>
<dbReference type="Pfam" id="PF02782">
    <property type="entry name" value="FGGY_C"/>
    <property type="match status" value="1"/>
</dbReference>
<dbReference type="PANTHER" id="PTHR10196:SF78">
    <property type="entry name" value="GLYCEROL KINASE"/>
    <property type="match status" value="1"/>
</dbReference>
<dbReference type="STRING" id="569882.SAMN04490248_106196"/>